<dbReference type="EMBL" id="JAAPAO010000089">
    <property type="protein sequence ID" value="KAF4673176.1"/>
    <property type="molecule type" value="Genomic_DNA"/>
</dbReference>
<keyword evidence="2" id="KW-0812">Transmembrane</keyword>
<keyword evidence="4" id="KW-1185">Reference proteome</keyword>
<comment type="caution">
    <text evidence="3">The sequence shown here is derived from an EMBL/GenBank/DDBJ whole genome shotgun (WGS) entry which is preliminary data.</text>
</comment>
<name>A0A7J6MP56_PERCH</name>
<keyword evidence="2" id="KW-0472">Membrane</keyword>
<dbReference type="AlphaFoldDB" id="A0A7J6MP56"/>
<feature type="transmembrane region" description="Helical" evidence="2">
    <location>
        <begin position="20"/>
        <end position="39"/>
    </location>
</feature>
<evidence type="ECO:0000256" key="2">
    <source>
        <dbReference type="SAM" id="Phobius"/>
    </source>
</evidence>
<evidence type="ECO:0000313" key="3">
    <source>
        <dbReference type="EMBL" id="KAF4673176.1"/>
    </source>
</evidence>
<reference evidence="3 4" key="1">
    <citation type="submission" date="2020-04" db="EMBL/GenBank/DDBJ databases">
        <title>Perkinsus chesapeaki whole genome sequence.</title>
        <authorList>
            <person name="Bogema D.R."/>
        </authorList>
    </citation>
    <scope>NUCLEOTIDE SEQUENCE [LARGE SCALE GENOMIC DNA]</scope>
    <source>
        <strain evidence="3">ATCC PRA-425</strain>
    </source>
</reference>
<feature type="region of interest" description="Disordered" evidence="1">
    <location>
        <begin position="191"/>
        <end position="214"/>
    </location>
</feature>
<feature type="transmembrane region" description="Helical" evidence="2">
    <location>
        <begin position="150"/>
        <end position="180"/>
    </location>
</feature>
<keyword evidence="2" id="KW-1133">Transmembrane helix</keyword>
<evidence type="ECO:0000313" key="4">
    <source>
        <dbReference type="Proteomes" id="UP000591131"/>
    </source>
</evidence>
<feature type="compositionally biased region" description="Polar residues" evidence="1">
    <location>
        <begin position="193"/>
        <end position="202"/>
    </location>
</feature>
<accession>A0A7J6MP56</accession>
<evidence type="ECO:0000256" key="1">
    <source>
        <dbReference type="SAM" id="MobiDB-lite"/>
    </source>
</evidence>
<feature type="transmembrane region" description="Helical" evidence="2">
    <location>
        <begin position="51"/>
        <end position="68"/>
    </location>
</feature>
<dbReference type="Proteomes" id="UP000591131">
    <property type="component" value="Unassembled WGS sequence"/>
</dbReference>
<sequence length="368" mass="41548">MTLPFIISSDSSTSGNSDLALALVLYGMLSYALALVWAVNVKTMRLRTYQMIGHSLSMFVGVLMFQTFNTLINDLFQGGDPNENSSDIPLSVIIFLLWNVLGLFLIWKFHRNPRLQKGCLIIIGHTAGFACINVATIVQTSSFAENDGMAVLYVFLVLLVLLVGYAILYFLLELFIAGYLTFKERRKRRRDSSLATTATSTPHHAEDPAPPDSGKKIRWQRIVALLTDEGSEIFVETAANTDGCAHPKRPYIDYYYRRITDVPSLTKRSLLKFRHHMARYARVVRSLRKPGRGHVSEVEASTRERFMNREKDERFIVDHDEPKLGYLTTFSEECEFMADSLRVKMLCVGDGRRTIEELDSAGCPAVVG</sequence>
<gene>
    <name evidence="3" type="ORF">FOL47_010885</name>
</gene>
<feature type="transmembrane region" description="Helical" evidence="2">
    <location>
        <begin position="119"/>
        <end position="138"/>
    </location>
</feature>
<proteinExistence type="predicted"/>
<organism evidence="3 4">
    <name type="scientific">Perkinsus chesapeaki</name>
    <name type="common">Clam parasite</name>
    <name type="synonym">Perkinsus andrewsi</name>
    <dbReference type="NCBI Taxonomy" id="330153"/>
    <lineage>
        <taxon>Eukaryota</taxon>
        <taxon>Sar</taxon>
        <taxon>Alveolata</taxon>
        <taxon>Perkinsozoa</taxon>
        <taxon>Perkinsea</taxon>
        <taxon>Perkinsida</taxon>
        <taxon>Perkinsidae</taxon>
        <taxon>Perkinsus</taxon>
    </lineage>
</organism>
<feature type="transmembrane region" description="Helical" evidence="2">
    <location>
        <begin position="88"/>
        <end position="107"/>
    </location>
</feature>
<protein>
    <submittedName>
        <fullName evidence="3">Uncharacterized protein</fullName>
    </submittedName>
</protein>